<evidence type="ECO:0000313" key="3">
    <source>
        <dbReference type="EMBL" id="RKN29121.1"/>
    </source>
</evidence>
<sequence>MPDHTPRRSRLSGLWACFVGGALLALLLAILDPITRREDCPNYGGNGNASSYANPAWDLYLPLLLLVWMVLIVVEQALPITRRNRDRFDVATRAAAAVGISLVSSCCFILPIQIVCH</sequence>
<evidence type="ECO:0000313" key="2">
    <source>
        <dbReference type="EMBL" id="RKN15683.1"/>
    </source>
</evidence>
<proteinExistence type="predicted"/>
<comment type="caution">
    <text evidence="3">The sequence shown here is derived from an EMBL/GenBank/DDBJ whole genome shotgun (WGS) entry which is preliminary data.</text>
</comment>
<dbReference type="EMBL" id="RAZT01000012">
    <property type="protein sequence ID" value="RKN29121.1"/>
    <property type="molecule type" value="Genomic_DNA"/>
</dbReference>
<dbReference type="Proteomes" id="UP000271548">
    <property type="component" value="Unassembled WGS sequence"/>
</dbReference>
<dbReference type="OrthoDB" id="3402721at2"/>
<dbReference type="RefSeq" id="WP_120681729.1">
    <property type="nucleotide sequence ID" value="NZ_RAZS01000010.1"/>
</dbReference>
<evidence type="ECO:0000313" key="5">
    <source>
        <dbReference type="Proteomes" id="UP000275865"/>
    </source>
</evidence>
<feature type="transmembrane region" description="Helical" evidence="1">
    <location>
        <begin position="59"/>
        <end position="78"/>
    </location>
</feature>
<name>A0A3A9XV63_9ACTN</name>
<keyword evidence="1" id="KW-0812">Transmembrane</keyword>
<protein>
    <submittedName>
        <fullName evidence="3">Uncharacterized protein</fullName>
    </submittedName>
</protein>
<keyword evidence="1" id="KW-0472">Membrane</keyword>
<evidence type="ECO:0000256" key="1">
    <source>
        <dbReference type="SAM" id="Phobius"/>
    </source>
</evidence>
<feature type="transmembrane region" description="Helical" evidence="1">
    <location>
        <begin position="12"/>
        <end position="31"/>
    </location>
</feature>
<accession>A0A3A9XV63</accession>
<keyword evidence="1" id="KW-1133">Transmembrane helix</keyword>
<dbReference type="Proteomes" id="UP000275865">
    <property type="component" value="Unassembled WGS sequence"/>
</dbReference>
<evidence type="ECO:0000313" key="4">
    <source>
        <dbReference type="Proteomes" id="UP000271548"/>
    </source>
</evidence>
<dbReference type="EMBL" id="RAZS01000010">
    <property type="protein sequence ID" value="RKN15683.1"/>
    <property type="molecule type" value="Genomic_DNA"/>
</dbReference>
<gene>
    <name evidence="3" type="ORF">D7044_23195</name>
    <name evidence="2" type="ORF">D7147_24735</name>
</gene>
<keyword evidence="4" id="KW-1185">Reference proteome</keyword>
<feature type="transmembrane region" description="Helical" evidence="1">
    <location>
        <begin position="90"/>
        <end position="114"/>
    </location>
</feature>
<dbReference type="AlphaFoldDB" id="A0A3A9XV63"/>
<organism evidence="3 5">
    <name type="scientific">Micromonospora musae</name>
    <dbReference type="NCBI Taxonomy" id="1894970"/>
    <lineage>
        <taxon>Bacteria</taxon>
        <taxon>Bacillati</taxon>
        <taxon>Actinomycetota</taxon>
        <taxon>Actinomycetes</taxon>
        <taxon>Micromonosporales</taxon>
        <taxon>Micromonosporaceae</taxon>
        <taxon>Micromonospora</taxon>
    </lineage>
</organism>
<reference evidence="4 5" key="1">
    <citation type="submission" date="2018-09" db="EMBL/GenBank/DDBJ databases">
        <title>Micromonospora sp. nov. MS1-9, isolated from a root of Musa sp.</title>
        <authorList>
            <person name="Kuncharoen N."/>
            <person name="Kudo T."/>
            <person name="Ohkuma M."/>
            <person name="Yuki M."/>
            <person name="Tanasupawat S."/>
        </authorList>
    </citation>
    <scope>NUCLEOTIDE SEQUENCE [LARGE SCALE GENOMIC DNA]</scope>
    <source>
        <strain evidence="3 5">MS1-9</strain>
        <strain evidence="2 4">NGC1-4</strain>
    </source>
</reference>